<keyword evidence="1" id="KW-0812">Transmembrane</keyword>
<keyword evidence="3" id="KW-1185">Reference proteome</keyword>
<feature type="transmembrane region" description="Helical" evidence="1">
    <location>
        <begin position="7"/>
        <end position="27"/>
    </location>
</feature>
<keyword evidence="1" id="KW-1133">Transmembrane helix</keyword>
<gene>
    <name evidence="2" type="ORF">QR685DRAFT_533185</name>
</gene>
<accession>A0ABR3D7P1</accession>
<comment type="caution">
    <text evidence="2">The sequence shown here is derived from an EMBL/GenBank/DDBJ whole genome shotgun (WGS) entry which is preliminary data.</text>
</comment>
<proteinExistence type="predicted"/>
<feature type="transmembrane region" description="Helical" evidence="1">
    <location>
        <begin position="33"/>
        <end position="53"/>
    </location>
</feature>
<keyword evidence="1" id="KW-0472">Membrane</keyword>
<evidence type="ECO:0000313" key="3">
    <source>
        <dbReference type="Proteomes" id="UP001451303"/>
    </source>
</evidence>
<evidence type="ECO:0000313" key="2">
    <source>
        <dbReference type="EMBL" id="KAL0467721.1"/>
    </source>
</evidence>
<evidence type="ECO:0000256" key="1">
    <source>
        <dbReference type="SAM" id="Phobius"/>
    </source>
</evidence>
<dbReference type="EMBL" id="JAVLET010000009">
    <property type="protein sequence ID" value="KAL0467721.1"/>
    <property type="molecule type" value="Genomic_DNA"/>
</dbReference>
<protein>
    <submittedName>
        <fullName evidence="2">Uncharacterized protein</fullName>
    </submittedName>
</protein>
<name>A0ABR3D7P1_NEUIN</name>
<reference evidence="2 3" key="1">
    <citation type="submission" date="2023-09" db="EMBL/GenBank/DDBJ databases">
        <title>Multi-omics analysis of a traditional fermented food reveals byproduct-associated fungal strains for waste-to-food upcycling.</title>
        <authorList>
            <consortium name="Lawrence Berkeley National Laboratory"/>
            <person name="Rekdal V.M."/>
            <person name="Villalobos-Escobedo J.M."/>
            <person name="Rodriguez-Valeron N."/>
            <person name="Garcia M.O."/>
            <person name="Vasquez D.P."/>
            <person name="Damayanti I."/>
            <person name="Sorensen P.M."/>
            <person name="Baidoo E.E."/>
            <person name="De Carvalho A.C."/>
            <person name="Riley R."/>
            <person name="Lipzen A."/>
            <person name="He G."/>
            <person name="Yan M."/>
            <person name="Haridas S."/>
            <person name="Daum C."/>
            <person name="Yoshinaga Y."/>
            <person name="Ng V."/>
            <person name="Grigoriev I.V."/>
            <person name="Munk R."/>
            <person name="Nuraida L."/>
            <person name="Wijaya C.H."/>
            <person name="Morales P.-C."/>
            <person name="Keasling J.D."/>
        </authorList>
    </citation>
    <scope>NUCLEOTIDE SEQUENCE [LARGE SCALE GENOMIC DNA]</scope>
    <source>
        <strain evidence="2 3">FGSC 2613</strain>
    </source>
</reference>
<organism evidence="2 3">
    <name type="scientific">Neurospora intermedia</name>
    <dbReference type="NCBI Taxonomy" id="5142"/>
    <lineage>
        <taxon>Eukaryota</taxon>
        <taxon>Fungi</taxon>
        <taxon>Dikarya</taxon>
        <taxon>Ascomycota</taxon>
        <taxon>Pezizomycotina</taxon>
        <taxon>Sordariomycetes</taxon>
        <taxon>Sordariomycetidae</taxon>
        <taxon>Sordariales</taxon>
        <taxon>Sordariaceae</taxon>
        <taxon>Neurospora</taxon>
    </lineage>
</organism>
<sequence length="86" mass="9829">MSSCTMPYFNCLALPCLALLRLTYVTWVNWADWPYLVLLLVCCMKLILHRLALHFSHCCNSVLTLPSCYHLIIFSVPYIVSTLSSS</sequence>
<feature type="transmembrane region" description="Helical" evidence="1">
    <location>
        <begin position="62"/>
        <end position="80"/>
    </location>
</feature>
<dbReference type="Proteomes" id="UP001451303">
    <property type="component" value="Unassembled WGS sequence"/>
</dbReference>